<dbReference type="InterPro" id="IPR029058">
    <property type="entry name" value="AB_hydrolase_fold"/>
</dbReference>
<dbReference type="AlphaFoldDB" id="A0A7S0B987"/>
<keyword evidence="1" id="KW-0472">Membrane</keyword>
<feature type="transmembrane region" description="Helical" evidence="1">
    <location>
        <begin position="20"/>
        <end position="36"/>
    </location>
</feature>
<feature type="transmembrane region" description="Helical" evidence="1">
    <location>
        <begin position="56"/>
        <end position="83"/>
    </location>
</feature>
<dbReference type="SUPFAM" id="SSF53474">
    <property type="entry name" value="alpha/beta-Hydrolases"/>
    <property type="match status" value="1"/>
</dbReference>
<dbReference type="PANTHER" id="PTHR12277:SF81">
    <property type="entry name" value="PROTEIN ABHD13"/>
    <property type="match status" value="1"/>
</dbReference>
<sequence>MAGGSAAPDVDLKSRGVPRYVVVGGLAVVIVVFLLGRNAQRESEGSDEVSSPYWLLWLMVWGLVRLIQLCLGLVLLLLVVLVARQRSIIYVPTPPGTQRSPSNNPYGYRSPATWSLPYEDAWVFAEDGTRLHAWLVYQDPEKWTKEEAPYTLVYFHGNAGNIGHRLENVKDMHKKLRINILIVDYRGYGDSEDGGGPCESGFLMDAIATYRWLVERMRNPPSGQHAKMSADRILLFGRSIGGSVAIRLFAQLFRMHLRASDRTALPLPAGLILENTFTSLRDMAVQVFPFLRIVSLLLRSPIIFDEWRAAESLEFLSRHYEHWCCCLLSGLQDEIVPPSHMRQLHEILKENRPKVLKYFRFPHGGHNDTPNKGGEEYWKSWEKYMDLVTETEAERIRERDALN</sequence>
<dbReference type="GO" id="GO:0008474">
    <property type="term" value="F:palmitoyl-(protein) hydrolase activity"/>
    <property type="evidence" value="ECO:0007669"/>
    <property type="project" value="TreeGrafter"/>
</dbReference>
<keyword evidence="1" id="KW-1133">Transmembrane helix</keyword>
<dbReference type="EMBL" id="HBEG01051022">
    <property type="protein sequence ID" value="CAD8387293.1"/>
    <property type="molecule type" value="Transcribed_RNA"/>
</dbReference>
<keyword evidence="1" id="KW-0812">Transmembrane</keyword>
<accession>A0A7S0B987</accession>
<evidence type="ECO:0000313" key="2">
    <source>
        <dbReference type="EMBL" id="CAD8387293.1"/>
    </source>
</evidence>
<reference evidence="2" key="1">
    <citation type="submission" date="2021-01" db="EMBL/GenBank/DDBJ databases">
        <authorList>
            <person name="Corre E."/>
            <person name="Pelletier E."/>
            <person name="Niang G."/>
            <person name="Scheremetjew M."/>
            <person name="Finn R."/>
            <person name="Kale V."/>
            <person name="Holt S."/>
            <person name="Cochrane G."/>
            <person name="Meng A."/>
            <person name="Brown T."/>
            <person name="Cohen L."/>
        </authorList>
    </citation>
    <scope>NUCLEOTIDE SEQUENCE</scope>
    <source>
        <strain evidence="2">Pbaha01</strain>
    </source>
</reference>
<dbReference type="Gene3D" id="3.40.50.1820">
    <property type="entry name" value="alpha/beta hydrolase"/>
    <property type="match status" value="1"/>
</dbReference>
<evidence type="ECO:0000256" key="1">
    <source>
        <dbReference type="SAM" id="Phobius"/>
    </source>
</evidence>
<name>A0A7S0B987_9DINO</name>
<dbReference type="PANTHER" id="PTHR12277">
    <property type="entry name" value="ALPHA/BETA HYDROLASE DOMAIN-CONTAINING PROTEIN"/>
    <property type="match status" value="1"/>
</dbReference>
<evidence type="ECO:0008006" key="3">
    <source>
        <dbReference type="Google" id="ProtNLM"/>
    </source>
</evidence>
<proteinExistence type="predicted"/>
<organism evidence="2">
    <name type="scientific">Pyrodinium bahamense</name>
    <dbReference type="NCBI Taxonomy" id="73915"/>
    <lineage>
        <taxon>Eukaryota</taxon>
        <taxon>Sar</taxon>
        <taxon>Alveolata</taxon>
        <taxon>Dinophyceae</taxon>
        <taxon>Gonyaulacales</taxon>
        <taxon>Pyrocystaceae</taxon>
        <taxon>Pyrodinium</taxon>
    </lineage>
</organism>
<protein>
    <recommendedName>
        <fullName evidence="3">Serine aminopeptidase S33 domain-containing protein</fullName>
    </recommendedName>
</protein>
<dbReference type="GO" id="GO:0016020">
    <property type="term" value="C:membrane"/>
    <property type="evidence" value="ECO:0007669"/>
    <property type="project" value="TreeGrafter"/>
</dbReference>
<gene>
    <name evidence="2" type="ORF">PBAH0796_LOCUS30981</name>
</gene>